<comment type="caution">
    <text evidence="3">The sequence shown here is derived from an EMBL/GenBank/DDBJ whole genome shotgun (WGS) entry which is preliminary data.</text>
</comment>
<evidence type="ECO:0000256" key="1">
    <source>
        <dbReference type="ARBA" id="ARBA00022679"/>
    </source>
</evidence>
<reference evidence="3 4" key="1">
    <citation type="journal article" date="2016" name="Nat. Commun.">
        <title>Thousands of microbial genomes shed light on interconnected biogeochemical processes in an aquifer system.</title>
        <authorList>
            <person name="Anantharaman K."/>
            <person name="Brown C.T."/>
            <person name="Hug L.A."/>
            <person name="Sharon I."/>
            <person name="Castelle C.J."/>
            <person name="Probst A.J."/>
            <person name="Thomas B.C."/>
            <person name="Singh A."/>
            <person name="Wilkins M.J."/>
            <person name="Karaoz U."/>
            <person name="Brodie E.L."/>
            <person name="Williams K.H."/>
            <person name="Hubbard S.S."/>
            <person name="Banfield J.F."/>
        </authorList>
    </citation>
    <scope>NUCLEOTIDE SEQUENCE [LARGE SCALE GENOMIC DNA]</scope>
</reference>
<dbReference type="PANTHER" id="PTHR13947:SF37">
    <property type="entry name" value="LD18367P"/>
    <property type="match status" value="1"/>
</dbReference>
<dbReference type="Gene3D" id="3.40.630.30">
    <property type="match status" value="1"/>
</dbReference>
<dbReference type="InterPro" id="IPR000182">
    <property type="entry name" value="GNAT_dom"/>
</dbReference>
<dbReference type="SUPFAM" id="SSF55729">
    <property type="entry name" value="Acyl-CoA N-acyltransferases (Nat)"/>
    <property type="match status" value="1"/>
</dbReference>
<dbReference type="GO" id="GO:0008080">
    <property type="term" value="F:N-acetyltransferase activity"/>
    <property type="evidence" value="ECO:0007669"/>
    <property type="project" value="InterPro"/>
</dbReference>
<name>A0A1G2DY05_9BACT</name>
<protein>
    <recommendedName>
        <fullName evidence="2">N-acetyltransferase domain-containing protein</fullName>
    </recommendedName>
</protein>
<accession>A0A1G2DY05</accession>
<dbReference type="CDD" id="cd04301">
    <property type="entry name" value="NAT_SF"/>
    <property type="match status" value="1"/>
</dbReference>
<feature type="domain" description="N-acetyltransferase" evidence="2">
    <location>
        <begin position="2"/>
        <end position="155"/>
    </location>
</feature>
<dbReference type="Proteomes" id="UP000178893">
    <property type="component" value="Unassembled WGS sequence"/>
</dbReference>
<organism evidence="3 4">
    <name type="scientific">Candidatus Nealsonbacteria bacterium RBG_13_37_56</name>
    <dbReference type="NCBI Taxonomy" id="1801661"/>
    <lineage>
        <taxon>Bacteria</taxon>
        <taxon>Candidatus Nealsoniibacteriota</taxon>
    </lineage>
</organism>
<proteinExistence type="predicted"/>
<dbReference type="PROSITE" id="PS51186">
    <property type="entry name" value="GNAT"/>
    <property type="match status" value="1"/>
</dbReference>
<sequence length="157" mass="18756">MIKIVKIKDEDIEQVYRFCIGIFEELGWDKRFNYGLENLKEFFNGSREAFFLAKRGKEIIGCGGLKELSEDKCLMKRFYVAKDFRGKGVASLIFKKIRGFAEEQSYKVIFLDTFQNNFRAKRFYEKNGFKPFNPKPDKKWKESEHADLFEFRKLKLK</sequence>
<evidence type="ECO:0000313" key="3">
    <source>
        <dbReference type="EMBL" id="OGZ18427.1"/>
    </source>
</evidence>
<evidence type="ECO:0000259" key="2">
    <source>
        <dbReference type="PROSITE" id="PS51186"/>
    </source>
</evidence>
<keyword evidence="1" id="KW-0808">Transferase</keyword>
<dbReference type="InterPro" id="IPR050769">
    <property type="entry name" value="NAT_camello-type"/>
</dbReference>
<evidence type="ECO:0000313" key="4">
    <source>
        <dbReference type="Proteomes" id="UP000178893"/>
    </source>
</evidence>
<dbReference type="EMBL" id="MHLW01000001">
    <property type="protein sequence ID" value="OGZ18427.1"/>
    <property type="molecule type" value="Genomic_DNA"/>
</dbReference>
<dbReference type="Pfam" id="PF00583">
    <property type="entry name" value="Acetyltransf_1"/>
    <property type="match status" value="1"/>
</dbReference>
<dbReference type="InterPro" id="IPR016181">
    <property type="entry name" value="Acyl_CoA_acyltransferase"/>
</dbReference>
<dbReference type="PANTHER" id="PTHR13947">
    <property type="entry name" value="GNAT FAMILY N-ACETYLTRANSFERASE"/>
    <property type="match status" value="1"/>
</dbReference>
<dbReference type="AlphaFoldDB" id="A0A1G2DY05"/>
<gene>
    <name evidence="3" type="ORF">A2V72_01180</name>
</gene>